<dbReference type="CDD" id="cd06170">
    <property type="entry name" value="LuxR_C_like"/>
    <property type="match status" value="1"/>
</dbReference>
<organism evidence="2 3">
    <name type="scientific">Amycolatopsis halotolerans</name>
    <dbReference type="NCBI Taxonomy" id="330083"/>
    <lineage>
        <taxon>Bacteria</taxon>
        <taxon>Bacillati</taxon>
        <taxon>Actinomycetota</taxon>
        <taxon>Actinomycetes</taxon>
        <taxon>Pseudonocardiales</taxon>
        <taxon>Pseudonocardiaceae</taxon>
        <taxon>Amycolatopsis</taxon>
    </lineage>
</organism>
<dbReference type="PANTHER" id="PTHR34293:SF1">
    <property type="entry name" value="HTH-TYPE TRANSCRIPTIONAL REGULATOR TRMBL2"/>
    <property type="match status" value="1"/>
</dbReference>
<dbReference type="Pfam" id="PF00196">
    <property type="entry name" value="GerE"/>
    <property type="match status" value="1"/>
</dbReference>
<dbReference type="Proteomes" id="UP001595764">
    <property type="component" value="Unassembled WGS sequence"/>
</dbReference>
<evidence type="ECO:0000313" key="2">
    <source>
        <dbReference type="EMBL" id="MFC3513140.1"/>
    </source>
</evidence>
<feature type="domain" description="HTH luxR-type" evidence="1">
    <location>
        <begin position="266"/>
        <end position="323"/>
    </location>
</feature>
<protein>
    <submittedName>
        <fullName evidence="2">Helix-turn-helix domain-containing protein</fullName>
    </submittedName>
</protein>
<evidence type="ECO:0000259" key="1">
    <source>
        <dbReference type="SMART" id="SM00421"/>
    </source>
</evidence>
<gene>
    <name evidence="2" type="ORF">ACFORO_23430</name>
</gene>
<dbReference type="InterPro" id="IPR036390">
    <property type="entry name" value="WH_DNA-bd_sf"/>
</dbReference>
<evidence type="ECO:0000313" key="3">
    <source>
        <dbReference type="Proteomes" id="UP001595764"/>
    </source>
</evidence>
<accession>A0ABV7QLE5</accession>
<dbReference type="EMBL" id="JBHRWI010000027">
    <property type="protein sequence ID" value="MFC3513140.1"/>
    <property type="molecule type" value="Genomic_DNA"/>
</dbReference>
<dbReference type="SUPFAM" id="SSF46785">
    <property type="entry name" value="Winged helix' DNA-binding domain"/>
    <property type="match status" value="1"/>
</dbReference>
<dbReference type="InterPro" id="IPR000792">
    <property type="entry name" value="Tscrpt_reg_LuxR_C"/>
</dbReference>
<reference evidence="3" key="1">
    <citation type="journal article" date="2019" name="Int. J. Syst. Evol. Microbiol.">
        <title>The Global Catalogue of Microorganisms (GCM) 10K type strain sequencing project: providing services to taxonomists for standard genome sequencing and annotation.</title>
        <authorList>
            <consortium name="The Broad Institute Genomics Platform"/>
            <consortium name="The Broad Institute Genome Sequencing Center for Infectious Disease"/>
            <person name="Wu L."/>
            <person name="Ma J."/>
        </authorList>
    </citation>
    <scope>NUCLEOTIDE SEQUENCE [LARGE SCALE GENOMIC DNA]</scope>
    <source>
        <strain evidence="3">CGMCC 4.7682</strain>
    </source>
</reference>
<dbReference type="PANTHER" id="PTHR34293">
    <property type="entry name" value="HTH-TYPE TRANSCRIPTIONAL REGULATOR TRMBL2"/>
    <property type="match status" value="1"/>
</dbReference>
<dbReference type="SMART" id="SM00421">
    <property type="entry name" value="HTH_LUXR"/>
    <property type="match status" value="1"/>
</dbReference>
<dbReference type="InterPro" id="IPR002831">
    <property type="entry name" value="Tscrpt_reg_TrmB_N"/>
</dbReference>
<name>A0ABV7QLE5_9PSEU</name>
<dbReference type="Gene3D" id="1.10.10.10">
    <property type="entry name" value="Winged helix-like DNA-binding domain superfamily/Winged helix DNA-binding domain"/>
    <property type="match status" value="2"/>
</dbReference>
<dbReference type="RefSeq" id="WP_377868740.1">
    <property type="nucleotide sequence ID" value="NZ_JBHMAY010000008.1"/>
</dbReference>
<proteinExistence type="predicted"/>
<dbReference type="InterPro" id="IPR051797">
    <property type="entry name" value="TrmB-like"/>
</dbReference>
<sequence length="336" mass="36544">MLDAIGVTGDEERVYRLLVGMFDAGPRQVAEQLGLSPAQVSAILRSLHAKGLVSLVAGDEPKYAPSPPDVAFGPLLMRGQESLEWARTAVSRMAEEYRGGARRRDATQLVEVITGSAAIRQQLTNIQVGARHELLWFCRAGHIAMASGENADEYDALARGVRYRVVYARAMLEEPGMIENVAHGIRHGEEARSSTVVPVRLAIADGTIALCPLVQNLDGSGEPTAALIRDSSLLAALIALFESYWERAWPLRADGTPQDAERTPGGSGPDRDELHLLSLLVAGVTDKAIATRLAVSQRTVQRRIHDLMTRMNVQTRMQLAWEVSRQGWLDEPAAAG</sequence>
<dbReference type="InterPro" id="IPR016032">
    <property type="entry name" value="Sig_transdc_resp-reg_C-effctor"/>
</dbReference>
<dbReference type="InterPro" id="IPR036388">
    <property type="entry name" value="WH-like_DNA-bd_sf"/>
</dbReference>
<dbReference type="Pfam" id="PF01978">
    <property type="entry name" value="TrmB"/>
    <property type="match status" value="1"/>
</dbReference>
<dbReference type="SUPFAM" id="SSF46894">
    <property type="entry name" value="C-terminal effector domain of the bipartite response regulators"/>
    <property type="match status" value="1"/>
</dbReference>
<keyword evidence="3" id="KW-1185">Reference proteome</keyword>
<comment type="caution">
    <text evidence="2">The sequence shown here is derived from an EMBL/GenBank/DDBJ whole genome shotgun (WGS) entry which is preliminary data.</text>
</comment>